<dbReference type="PRINTS" id="PR00420">
    <property type="entry name" value="RNGMNOXGNASE"/>
</dbReference>
<proteinExistence type="predicted"/>
<comment type="caution">
    <text evidence="5">The sequence shown here is derived from an EMBL/GenBank/DDBJ whole genome shotgun (WGS) entry which is preliminary data.</text>
</comment>
<dbReference type="GO" id="GO:0071949">
    <property type="term" value="F:FAD binding"/>
    <property type="evidence" value="ECO:0007669"/>
    <property type="project" value="InterPro"/>
</dbReference>
<dbReference type="Gene3D" id="3.30.70.2450">
    <property type="match status" value="1"/>
</dbReference>
<dbReference type="Gene3D" id="3.40.30.120">
    <property type="match status" value="1"/>
</dbReference>
<dbReference type="PANTHER" id="PTHR43004">
    <property type="entry name" value="TRK SYSTEM POTASSIUM UPTAKE PROTEIN"/>
    <property type="match status" value="1"/>
</dbReference>
<keyword evidence="3" id="KW-0274">FAD</keyword>
<dbReference type="Proteomes" id="UP000639606">
    <property type="component" value="Unassembled WGS sequence"/>
</dbReference>
<comment type="cofactor">
    <cofactor evidence="1">
        <name>FAD</name>
        <dbReference type="ChEBI" id="CHEBI:57692"/>
    </cofactor>
</comment>
<reference evidence="5" key="1">
    <citation type="journal article" date="2014" name="Int. J. Syst. Evol. Microbiol.">
        <title>Complete genome sequence of Corynebacterium casei LMG S-19264T (=DSM 44701T), isolated from a smear-ripened cheese.</title>
        <authorList>
            <consortium name="US DOE Joint Genome Institute (JGI-PGF)"/>
            <person name="Walter F."/>
            <person name="Albersmeier A."/>
            <person name="Kalinowski J."/>
            <person name="Ruckert C."/>
        </authorList>
    </citation>
    <scope>NUCLEOTIDE SEQUENCE</scope>
    <source>
        <strain evidence="5">JCM 3313</strain>
    </source>
</reference>
<accession>A0A918AUA5</accession>
<dbReference type="AlphaFoldDB" id="A0A918AUA5"/>
<evidence type="ECO:0000259" key="4">
    <source>
        <dbReference type="Pfam" id="PF01494"/>
    </source>
</evidence>
<gene>
    <name evidence="5" type="ORF">GCM10010185_69500</name>
</gene>
<organism evidence="5 6">
    <name type="scientific">Saccharothrix coeruleofusca</name>
    <dbReference type="NCBI Taxonomy" id="33919"/>
    <lineage>
        <taxon>Bacteria</taxon>
        <taxon>Bacillati</taxon>
        <taxon>Actinomycetota</taxon>
        <taxon>Actinomycetes</taxon>
        <taxon>Pseudonocardiales</taxon>
        <taxon>Pseudonocardiaceae</taxon>
        <taxon>Saccharothrix</taxon>
    </lineage>
</organism>
<keyword evidence="2" id="KW-0285">Flavoprotein</keyword>
<dbReference type="Pfam" id="PF21274">
    <property type="entry name" value="Rng_hyd_C"/>
    <property type="match status" value="1"/>
</dbReference>
<dbReference type="Gene3D" id="3.50.50.60">
    <property type="entry name" value="FAD/NAD(P)-binding domain"/>
    <property type="match status" value="2"/>
</dbReference>
<evidence type="ECO:0000256" key="3">
    <source>
        <dbReference type="ARBA" id="ARBA00022827"/>
    </source>
</evidence>
<evidence type="ECO:0000313" key="6">
    <source>
        <dbReference type="Proteomes" id="UP000639606"/>
    </source>
</evidence>
<evidence type="ECO:0000256" key="1">
    <source>
        <dbReference type="ARBA" id="ARBA00001974"/>
    </source>
</evidence>
<dbReference type="InterPro" id="IPR036188">
    <property type="entry name" value="FAD/NAD-bd_sf"/>
</dbReference>
<dbReference type="EMBL" id="BMRG01000029">
    <property type="protein sequence ID" value="GGP85871.1"/>
    <property type="molecule type" value="Genomic_DNA"/>
</dbReference>
<feature type="domain" description="FAD-binding" evidence="4">
    <location>
        <begin position="9"/>
        <end position="354"/>
    </location>
</feature>
<dbReference type="SUPFAM" id="SSF51905">
    <property type="entry name" value="FAD/NAD(P)-binding domain"/>
    <property type="match status" value="1"/>
</dbReference>
<dbReference type="PANTHER" id="PTHR43004:SF19">
    <property type="entry name" value="BINDING MONOOXYGENASE, PUTATIVE (JCVI)-RELATED"/>
    <property type="match status" value="1"/>
</dbReference>
<reference evidence="5" key="2">
    <citation type="submission" date="2020-09" db="EMBL/GenBank/DDBJ databases">
        <authorList>
            <person name="Sun Q."/>
            <person name="Ohkuma M."/>
        </authorList>
    </citation>
    <scope>NUCLEOTIDE SEQUENCE</scope>
    <source>
        <strain evidence="5">JCM 3313</strain>
    </source>
</reference>
<dbReference type="InterPro" id="IPR002938">
    <property type="entry name" value="FAD-bd"/>
</dbReference>
<dbReference type="InterPro" id="IPR050641">
    <property type="entry name" value="RIFMO-like"/>
</dbReference>
<evidence type="ECO:0000313" key="5">
    <source>
        <dbReference type="EMBL" id="GGP85871.1"/>
    </source>
</evidence>
<evidence type="ECO:0000256" key="2">
    <source>
        <dbReference type="ARBA" id="ARBA00022630"/>
    </source>
</evidence>
<name>A0A918AUA5_9PSEU</name>
<dbReference type="Pfam" id="PF01494">
    <property type="entry name" value="FAD_binding_3"/>
    <property type="match status" value="1"/>
</dbReference>
<keyword evidence="6" id="KW-1185">Reference proteome</keyword>
<protein>
    <submittedName>
        <fullName evidence="5">FAD-dependent oxidoreductase</fullName>
    </submittedName>
</protein>
<dbReference type="GO" id="GO:0016709">
    <property type="term" value="F:oxidoreductase activity, acting on paired donors, with incorporation or reduction of molecular oxygen, NAD(P)H as one donor, and incorporation of one atom of oxygen"/>
    <property type="evidence" value="ECO:0007669"/>
    <property type="project" value="UniProtKB-ARBA"/>
</dbReference>
<sequence>MTASAVETADVVIVGAGPVGLMLAGELCLAGVRPVVVERSPRRVPVPQAGGLVGQVVRLMDHRGLYRGLSGDAAPPRPVSAYPYGAIPLLLDGWADNPLHAFTIQQWELEARLEEWALGLGAELRRGQELLGFEQDDDGVTAQLSGGSLRARYLVGCDGGHSRVRKLAGIGFPGVSARRMVVRAADAMLPESERRALTDEPVSPGGLTYRRTEHGVFASVSIDPGVHRVTALEWDRPEVADGEPVTFEEVRAAVARVLGRDVPMARPGGAGPHVLRRLPGFNTRLADRYRVGRVLIAGDAAHVHSSIGGPGLNAGLQDAANLGWKLAAEVRGWAPAGLLDTYQRERRLAGERVMVSSQAQLALLAPGSEVTALREVFGELLADPANARRIAAMMAGADVRYPSTEDDPLTGRWVPDFPLARADRPVRLAELARAGRPLLVDLTGGPELAGVAAGWADRVDLVAATSDAAPAAALLVRPDGYVAWAGEDAASLADALRTWFGEPR</sequence>
<dbReference type="RefSeq" id="WP_189227567.1">
    <property type="nucleotide sequence ID" value="NZ_BMRG01000029.1"/>
</dbReference>